<evidence type="ECO:0000313" key="3">
    <source>
        <dbReference type="Proteomes" id="UP001138997"/>
    </source>
</evidence>
<dbReference type="InterPro" id="IPR029039">
    <property type="entry name" value="Flavoprotein-like_sf"/>
</dbReference>
<sequence>MRALVVYESMFGNTEKLAEVIAQGIGTVMPTEICEVGEAPQTLAADIDLLVVGAPTHAHGLSRPSTRGEAEMMAAAAETHVRSEGIGVREWLAGLESGRTLSAAFDTHVSLSLPGRAARSIERRFQRLGLRVLDSRSFPVKGKIGPITDAELVKARRWAESLASTALAFDSTEADSTEAGRTAD</sequence>
<dbReference type="InterPro" id="IPR008254">
    <property type="entry name" value="Flavodoxin/NO_synth"/>
</dbReference>
<dbReference type="SUPFAM" id="SSF52218">
    <property type="entry name" value="Flavoproteins"/>
    <property type="match status" value="1"/>
</dbReference>
<name>A0A9X1NIR4_9ACTN</name>
<dbReference type="InterPro" id="IPR001226">
    <property type="entry name" value="Flavodoxin_CS"/>
</dbReference>
<organism evidence="2 3">
    <name type="scientific">Kineosporia babensis</name>
    <dbReference type="NCBI Taxonomy" id="499548"/>
    <lineage>
        <taxon>Bacteria</taxon>
        <taxon>Bacillati</taxon>
        <taxon>Actinomycetota</taxon>
        <taxon>Actinomycetes</taxon>
        <taxon>Kineosporiales</taxon>
        <taxon>Kineosporiaceae</taxon>
        <taxon>Kineosporia</taxon>
    </lineage>
</organism>
<feature type="domain" description="Flavodoxin-like" evidence="1">
    <location>
        <begin position="3"/>
        <end position="163"/>
    </location>
</feature>
<dbReference type="EMBL" id="JAJOMB010000016">
    <property type="protein sequence ID" value="MCD5314506.1"/>
    <property type="molecule type" value="Genomic_DNA"/>
</dbReference>
<dbReference type="GO" id="GO:0010181">
    <property type="term" value="F:FMN binding"/>
    <property type="evidence" value="ECO:0007669"/>
    <property type="project" value="InterPro"/>
</dbReference>
<dbReference type="GO" id="GO:0009055">
    <property type="term" value="F:electron transfer activity"/>
    <property type="evidence" value="ECO:0007669"/>
    <property type="project" value="InterPro"/>
</dbReference>
<keyword evidence="3" id="KW-1185">Reference proteome</keyword>
<evidence type="ECO:0000259" key="1">
    <source>
        <dbReference type="PROSITE" id="PS50902"/>
    </source>
</evidence>
<dbReference type="Proteomes" id="UP001138997">
    <property type="component" value="Unassembled WGS sequence"/>
</dbReference>
<gene>
    <name evidence="2" type="ORF">LR394_26715</name>
</gene>
<accession>A0A9X1NIR4</accession>
<dbReference type="AlphaFoldDB" id="A0A9X1NIR4"/>
<dbReference type="PROSITE" id="PS50902">
    <property type="entry name" value="FLAVODOXIN_LIKE"/>
    <property type="match status" value="1"/>
</dbReference>
<proteinExistence type="predicted"/>
<evidence type="ECO:0000313" key="2">
    <source>
        <dbReference type="EMBL" id="MCD5314506.1"/>
    </source>
</evidence>
<dbReference type="PROSITE" id="PS00201">
    <property type="entry name" value="FLAVODOXIN"/>
    <property type="match status" value="1"/>
</dbReference>
<protein>
    <recommendedName>
        <fullName evidence="1">Flavodoxin-like domain-containing protein</fullName>
    </recommendedName>
</protein>
<reference evidence="2" key="1">
    <citation type="submission" date="2021-11" db="EMBL/GenBank/DDBJ databases">
        <title>Streptomyces corallinus and Kineosporia corallina sp. nov., two new coral-derived marine actinobacteria.</title>
        <authorList>
            <person name="Buangrab K."/>
            <person name="Sutthacheep M."/>
            <person name="Yeemin T."/>
            <person name="Harunari E."/>
            <person name="Igarashi Y."/>
            <person name="Sripreechasak P."/>
            <person name="Kanchanasin P."/>
            <person name="Tanasupawat S."/>
            <person name="Phongsopitanun W."/>
        </authorList>
    </citation>
    <scope>NUCLEOTIDE SEQUENCE</scope>
    <source>
        <strain evidence="2">JCM 31032</strain>
    </source>
</reference>
<comment type="caution">
    <text evidence="2">The sequence shown here is derived from an EMBL/GenBank/DDBJ whole genome shotgun (WGS) entry which is preliminary data.</text>
</comment>
<dbReference type="Gene3D" id="3.40.50.360">
    <property type="match status" value="1"/>
</dbReference>
<dbReference type="RefSeq" id="WP_231447076.1">
    <property type="nucleotide sequence ID" value="NZ_JAJOMB010000016.1"/>
</dbReference>